<name>A0AAD3T9Z4_NEPGR</name>
<protein>
    <submittedName>
        <fullName evidence="2">Uncharacterized protein</fullName>
    </submittedName>
</protein>
<comment type="caution">
    <text evidence="2">The sequence shown here is derived from an EMBL/GenBank/DDBJ whole genome shotgun (WGS) entry which is preliminary data.</text>
</comment>
<gene>
    <name evidence="2" type="ORF">Nepgr_027216</name>
</gene>
<keyword evidence="3" id="KW-1185">Reference proteome</keyword>
<evidence type="ECO:0000313" key="3">
    <source>
        <dbReference type="Proteomes" id="UP001279734"/>
    </source>
</evidence>
<evidence type="ECO:0000313" key="2">
    <source>
        <dbReference type="EMBL" id="GMH25373.1"/>
    </source>
</evidence>
<sequence length="122" mass="13087">MMTWWQGLRSESLSASNSGRSEDPSTLVKLIIATPEISSKCPPRETRGLEGPDPSARIILGGINLGSRHHKGPENLGQLIHVTLHSRRCLEGQATALARLSAEEQSTSPIPLGSTWAEAASH</sequence>
<feature type="region of interest" description="Disordered" evidence="1">
    <location>
        <begin position="1"/>
        <end position="24"/>
    </location>
</feature>
<proteinExistence type="predicted"/>
<organism evidence="2 3">
    <name type="scientific">Nepenthes gracilis</name>
    <name type="common">Slender pitcher plant</name>
    <dbReference type="NCBI Taxonomy" id="150966"/>
    <lineage>
        <taxon>Eukaryota</taxon>
        <taxon>Viridiplantae</taxon>
        <taxon>Streptophyta</taxon>
        <taxon>Embryophyta</taxon>
        <taxon>Tracheophyta</taxon>
        <taxon>Spermatophyta</taxon>
        <taxon>Magnoliopsida</taxon>
        <taxon>eudicotyledons</taxon>
        <taxon>Gunneridae</taxon>
        <taxon>Pentapetalae</taxon>
        <taxon>Caryophyllales</taxon>
        <taxon>Nepenthaceae</taxon>
        <taxon>Nepenthes</taxon>
    </lineage>
</organism>
<accession>A0AAD3T9Z4</accession>
<feature type="region of interest" description="Disordered" evidence="1">
    <location>
        <begin position="101"/>
        <end position="122"/>
    </location>
</feature>
<dbReference type="EMBL" id="BSYO01000029">
    <property type="protein sequence ID" value="GMH25373.1"/>
    <property type="molecule type" value="Genomic_DNA"/>
</dbReference>
<dbReference type="AlphaFoldDB" id="A0AAD3T9Z4"/>
<feature type="compositionally biased region" description="Polar residues" evidence="1">
    <location>
        <begin position="9"/>
        <end position="19"/>
    </location>
</feature>
<evidence type="ECO:0000256" key="1">
    <source>
        <dbReference type="SAM" id="MobiDB-lite"/>
    </source>
</evidence>
<reference evidence="2" key="1">
    <citation type="submission" date="2023-05" db="EMBL/GenBank/DDBJ databases">
        <title>Nepenthes gracilis genome sequencing.</title>
        <authorList>
            <person name="Fukushima K."/>
        </authorList>
    </citation>
    <scope>NUCLEOTIDE SEQUENCE</scope>
    <source>
        <strain evidence="2">SING2019-196</strain>
    </source>
</reference>
<dbReference type="Proteomes" id="UP001279734">
    <property type="component" value="Unassembled WGS sequence"/>
</dbReference>